<evidence type="ECO:0000313" key="2">
    <source>
        <dbReference type="EMBL" id="PHH38825.1"/>
    </source>
</evidence>
<dbReference type="InterPro" id="IPR013783">
    <property type="entry name" value="Ig-like_fold"/>
</dbReference>
<accession>A0A2C5VYE0</accession>
<evidence type="ECO:0008006" key="4">
    <source>
        <dbReference type="Google" id="ProtNLM"/>
    </source>
</evidence>
<gene>
    <name evidence="2" type="ORF">CRX57_01105</name>
</gene>
<feature type="region of interest" description="Disordered" evidence="1">
    <location>
        <begin position="1158"/>
        <end position="1177"/>
    </location>
</feature>
<dbReference type="RefSeq" id="WP_098963922.1">
    <property type="nucleotide sequence ID" value="NZ_PDKZ01000002.1"/>
</dbReference>
<organism evidence="2 3">
    <name type="scientific">Pseudomonas putida</name>
    <name type="common">Arthrobacter siderocapsulatus</name>
    <dbReference type="NCBI Taxonomy" id="303"/>
    <lineage>
        <taxon>Bacteria</taxon>
        <taxon>Pseudomonadati</taxon>
        <taxon>Pseudomonadota</taxon>
        <taxon>Gammaproteobacteria</taxon>
        <taxon>Pseudomonadales</taxon>
        <taxon>Pseudomonadaceae</taxon>
        <taxon>Pseudomonas</taxon>
    </lineage>
</organism>
<dbReference type="EMBL" id="PDKZ01000002">
    <property type="protein sequence ID" value="PHH38825.1"/>
    <property type="molecule type" value="Genomic_DNA"/>
</dbReference>
<evidence type="ECO:0000313" key="3">
    <source>
        <dbReference type="Proteomes" id="UP000222460"/>
    </source>
</evidence>
<proteinExistence type="predicted"/>
<comment type="caution">
    <text evidence="2">The sequence shown here is derived from an EMBL/GenBank/DDBJ whole genome shotgun (WGS) entry which is preliminary data.</text>
</comment>
<reference evidence="3" key="1">
    <citation type="submission" date="2017-10" db="EMBL/GenBank/DDBJ databases">
        <title>FDA dAtabase for Regulatory Grade micrObial Sequences (FDA-ARGOS): Supporting development and validation of Infectious Disease Dx tests.</title>
        <authorList>
            <person name="Goldberg B."/>
            <person name="Campos J."/>
            <person name="Tallon L."/>
            <person name="Sadzewicz L."/>
            <person name="Ott S."/>
            <person name="Zhao X."/>
            <person name="Nagaraj S."/>
            <person name="Vavikolanu K."/>
            <person name="Aluvathingal J."/>
            <person name="Nadendla S."/>
            <person name="Geyer C."/>
            <person name="Sichtig H."/>
        </authorList>
    </citation>
    <scope>NUCLEOTIDE SEQUENCE [LARGE SCALE GENOMIC DNA]</scope>
    <source>
        <strain evidence="3">FDAARGOS_376</strain>
    </source>
</reference>
<name>A0A2C5VYE0_PSEPU</name>
<sequence length="1408" mass="152561">MLVQPKMKISAPHSLLDPIVLGRLLPSGQWGINRAAVFTFPDLGLLVVIPVWATKAVGDTVKLLLNDREVDGRPIIDQTELKQPTLLWVAPRHLQTGPYQLTYEIKQPNQKEERPDKPLNLFVKLELPGGQDIDPDPGHSNLYMYIPPEIVNGGVDKDVAEAGVPIVIRSESGSGLPYPDIAKDDVIHLSWGGFFEYSTPVTQAQIDDPAANPILITVSKATIKEAGDTDLFGLAVTFKVRDIVGNESEDWCKETRIVVTTGIDLLAAPIVQEAVNNKLDVDKQGDNDITVHVTADRPDFEMNDIIHLTMLGTTLEGEKVEVTALPQTVDNIPHNYEFKLSIAAVRKLVNTQVSFFYRLERSGSSDPLGSKRQFVQVTGAAHRLAAPIIEEAEGDFIDPTKTPINVRIPFDPAIEYGMGIELFLLGKSPDGSTFLPELEWHIPEEDEVENPEGFVITVNDYNLKLLDGGTLKGWYDLLIAEGDEILRRESVHTKLLNVGEPKFELDAPIVLGVANGFLDPATLPGGTSRLTIPRPVVKPWVANDEATWKWVGDISGEEPGSRTFNAVTAQQDWVINLDAAFVAQHIEPNRGGKITVRYQLWRNATDETSLSNPLVFTVGVALDLLAPSIKENNGDSTLNPLLVRDTLTIVVPDNSALLPNHAISVTWTGADGTPAGGSHTSVPRAVSEGLEFAIPNSVVAFNLGKQVKISYVVIIDGHPTTSRVFDLTVQAMPQSALASPTIEQADNDGAGPELHTGNLTQASVRMGDWPLIALGQYVWLRLHGTNADGSAYLREIWSAPTAGTTPDWIADRFFTAPLPADELKALQDGSDLELVFKAALGQSTVESEAVEFPVRTYTIKAFEDVRPEITRVENSKGEEILPGATTVDTSITLKGKGAKGQKVLIKDGNIEIGIADIDPQSGDWEFPVTGLSADTHSFTATAQYGSGAVSGARVVVVTAPTAPTITRVENSNGEEILPGATTVDTSIKLKGKGAKGQKVLIKDGNIEIGIADVDPQSGDWEFLVTGLNADTHSFTATARYGNEEVSLPRIVVVVAADTPAITSVKDESNWNIRENGYTVHTSVTFTGSAPAGQEVEVFLGAVSKGKAKAESNSIWTRTVSGLSLDVLHTFKAIGQYANNPPSNTWRLTVLNGVRPAITGAEDSKGQPISNDGSTGDTTVRLRGTATKYLEVEIFDGNSSTGKRVEADGNGIWTVELTGLTRTKHVFKAKALYGSGTESGEWIVNVVDLVDLVEDFSSYPDKVIGNPGDSMEGTHTKWTIITNSGDEEYNWCWRFALPDPQVQSHMYYLSAQNTLAYSLALKRGSAKSVTIKGRYGINYNTRIQLEFLQNNNLVSSMVFFEGVAADVRFERKVAPVNGQAFDAIKFTFTSMNGMGGGVSLYTNRYTFGS</sequence>
<dbReference type="Proteomes" id="UP000222460">
    <property type="component" value="Unassembled WGS sequence"/>
</dbReference>
<protein>
    <recommendedName>
        <fullName evidence="4">Ig-like domain repeat protein</fullName>
    </recommendedName>
</protein>
<evidence type="ECO:0000256" key="1">
    <source>
        <dbReference type="SAM" id="MobiDB-lite"/>
    </source>
</evidence>
<dbReference type="Gene3D" id="2.60.40.10">
    <property type="entry name" value="Immunoglobulins"/>
    <property type="match status" value="2"/>
</dbReference>
<feature type="compositionally biased region" description="Polar residues" evidence="1">
    <location>
        <begin position="1166"/>
        <end position="1177"/>
    </location>
</feature>